<accession>A0A1F8EVE5</accession>
<dbReference type="PANTHER" id="PTHR10344:SF1">
    <property type="entry name" value="THYMIDYLATE KINASE"/>
    <property type="match status" value="1"/>
</dbReference>
<keyword evidence="5 7" id="KW-0418">Kinase</keyword>
<keyword evidence="3 7" id="KW-0545">Nucleotide biosynthesis</keyword>
<dbReference type="CDD" id="cd01672">
    <property type="entry name" value="TMPK"/>
    <property type="match status" value="1"/>
</dbReference>
<dbReference type="Proteomes" id="UP000177507">
    <property type="component" value="Unassembled WGS sequence"/>
</dbReference>
<evidence type="ECO:0000256" key="6">
    <source>
        <dbReference type="ARBA" id="ARBA00022840"/>
    </source>
</evidence>
<dbReference type="HAMAP" id="MF_00165">
    <property type="entry name" value="Thymidylate_kinase"/>
    <property type="match status" value="1"/>
</dbReference>
<dbReference type="GO" id="GO:0005524">
    <property type="term" value="F:ATP binding"/>
    <property type="evidence" value="ECO:0007669"/>
    <property type="project" value="UniProtKB-UniRule"/>
</dbReference>
<dbReference type="STRING" id="1802668.A2831_02890"/>
<name>A0A1F8EVE5_9BACT</name>
<protein>
    <recommendedName>
        <fullName evidence="7">Thymidylate kinase</fullName>
        <ecNumber evidence="7">2.7.4.9</ecNumber>
    </recommendedName>
    <alternativeName>
        <fullName evidence="7">dTMP kinase</fullName>
    </alternativeName>
</protein>
<comment type="similarity">
    <text evidence="1 7">Belongs to the thymidylate kinase family.</text>
</comment>
<comment type="function">
    <text evidence="7">Phosphorylation of dTMP to form dTDP in both de novo and salvage pathways of dTTP synthesis.</text>
</comment>
<evidence type="ECO:0000313" key="9">
    <source>
        <dbReference type="EMBL" id="OGN04478.1"/>
    </source>
</evidence>
<dbReference type="SUPFAM" id="SSF52540">
    <property type="entry name" value="P-loop containing nucleoside triphosphate hydrolases"/>
    <property type="match status" value="1"/>
</dbReference>
<evidence type="ECO:0000313" key="10">
    <source>
        <dbReference type="Proteomes" id="UP000177507"/>
    </source>
</evidence>
<dbReference type="Pfam" id="PF02223">
    <property type="entry name" value="Thymidylate_kin"/>
    <property type="match status" value="1"/>
</dbReference>
<evidence type="ECO:0000256" key="3">
    <source>
        <dbReference type="ARBA" id="ARBA00022727"/>
    </source>
</evidence>
<evidence type="ECO:0000256" key="7">
    <source>
        <dbReference type="HAMAP-Rule" id="MF_00165"/>
    </source>
</evidence>
<dbReference type="InterPro" id="IPR039430">
    <property type="entry name" value="Thymidylate_kin-like_dom"/>
</dbReference>
<keyword evidence="6 7" id="KW-0067">ATP-binding</keyword>
<dbReference type="GO" id="GO:0004798">
    <property type="term" value="F:dTMP kinase activity"/>
    <property type="evidence" value="ECO:0007669"/>
    <property type="project" value="UniProtKB-UniRule"/>
</dbReference>
<dbReference type="GO" id="GO:0006227">
    <property type="term" value="P:dUDP biosynthetic process"/>
    <property type="evidence" value="ECO:0007669"/>
    <property type="project" value="TreeGrafter"/>
</dbReference>
<organism evidence="9 10">
    <name type="scientific">Candidatus Yanofskybacteria bacterium RIFCSPHIGHO2_01_FULL_44_17</name>
    <dbReference type="NCBI Taxonomy" id="1802668"/>
    <lineage>
        <taxon>Bacteria</taxon>
        <taxon>Candidatus Yanofskyibacteriota</taxon>
    </lineage>
</organism>
<dbReference type="EC" id="2.7.4.9" evidence="7"/>
<dbReference type="GO" id="GO:0006233">
    <property type="term" value="P:dTDP biosynthetic process"/>
    <property type="evidence" value="ECO:0007669"/>
    <property type="project" value="InterPro"/>
</dbReference>
<dbReference type="Gene3D" id="3.40.50.300">
    <property type="entry name" value="P-loop containing nucleotide triphosphate hydrolases"/>
    <property type="match status" value="1"/>
</dbReference>
<dbReference type="EMBL" id="MGJI01000020">
    <property type="protein sequence ID" value="OGN04478.1"/>
    <property type="molecule type" value="Genomic_DNA"/>
</dbReference>
<reference evidence="9 10" key="1">
    <citation type="journal article" date="2016" name="Nat. Commun.">
        <title>Thousands of microbial genomes shed light on interconnected biogeochemical processes in an aquifer system.</title>
        <authorList>
            <person name="Anantharaman K."/>
            <person name="Brown C.T."/>
            <person name="Hug L.A."/>
            <person name="Sharon I."/>
            <person name="Castelle C.J."/>
            <person name="Probst A.J."/>
            <person name="Thomas B.C."/>
            <person name="Singh A."/>
            <person name="Wilkins M.J."/>
            <person name="Karaoz U."/>
            <person name="Brodie E.L."/>
            <person name="Williams K.H."/>
            <person name="Hubbard S.S."/>
            <person name="Banfield J.F."/>
        </authorList>
    </citation>
    <scope>NUCLEOTIDE SEQUENCE [LARGE SCALE GENOMIC DNA]</scope>
</reference>
<feature type="domain" description="Thymidylate kinase-like" evidence="8">
    <location>
        <begin position="28"/>
        <end position="222"/>
    </location>
</feature>
<feature type="binding site" evidence="7">
    <location>
        <begin position="30"/>
        <end position="37"/>
    </location>
    <ligand>
        <name>ATP</name>
        <dbReference type="ChEBI" id="CHEBI:30616"/>
    </ligand>
</feature>
<dbReference type="AlphaFoldDB" id="A0A1F8EVE5"/>
<evidence type="ECO:0000256" key="4">
    <source>
        <dbReference type="ARBA" id="ARBA00022741"/>
    </source>
</evidence>
<comment type="caution">
    <text evidence="9">The sequence shown here is derived from an EMBL/GenBank/DDBJ whole genome shotgun (WGS) entry which is preliminary data.</text>
</comment>
<gene>
    <name evidence="7" type="primary">tmk</name>
    <name evidence="9" type="ORF">A2831_02890</name>
</gene>
<keyword evidence="4 7" id="KW-0547">Nucleotide-binding</keyword>
<evidence type="ECO:0000256" key="2">
    <source>
        <dbReference type="ARBA" id="ARBA00022679"/>
    </source>
</evidence>
<evidence type="ECO:0000256" key="1">
    <source>
        <dbReference type="ARBA" id="ARBA00009776"/>
    </source>
</evidence>
<dbReference type="InterPro" id="IPR018094">
    <property type="entry name" value="Thymidylate_kinase"/>
</dbReference>
<evidence type="ECO:0000259" key="8">
    <source>
        <dbReference type="Pfam" id="PF02223"/>
    </source>
</evidence>
<dbReference type="GO" id="GO:0005737">
    <property type="term" value="C:cytoplasm"/>
    <property type="evidence" value="ECO:0007669"/>
    <property type="project" value="TreeGrafter"/>
</dbReference>
<dbReference type="InterPro" id="IPR027417">
    <property type="entry name" value="P-loop_NTPase"/>
</dbReference>
<keyword evidence="2 7" id="KW-0808">Transferase</keyword>
<evidence type="ECO:0000256" key="5">
    <source>
        <dbReference type="ARBA" id="ARBA00022777"/>
    </source>
</evidence>
<comment type="catalytic activity">
    <reaction evidence="7">
        <text>dTMP + ATP = dTDP + ADP</text>
        <dbReference type="Rhea" id="RHEA:13517"/>
        <dbReference type="ChEBI" id="CHEBI:30616"/>
        <dbReference type="ChEBI" id="CHEBI:58369"/>
        <dbReference type="ChEBI" id="CHEBI:63528"/>
        <dbReference type="ChEBI" id="CHEBI:456216"/>
        <dbReference type="EC" id="2.7.4.9"/>
    </reaction>
</comment>
<proteinExistence type="inferred from homology"/>
<dbReference type="PANTHER" id="PTHR10344">
    <property type="entry name" value="THYMIDYLATE KINASE"/>
    <property type="match status" value="1"/>
</dbReference>
<sequence>MIAFKGGFCYLTRSDMIPNPWPGSHFVFEGIDGCGKSQQVDLALQFFRKNLSTPQASSRVVTTKEPDNRRTWGNRIYKDLYKPRGLHTTNPVGLQAWFALDSRENYINNIIENLKTGDVVLSDRSRPSMVFGAESENQIGELMHLNTSILGEHFIWPDAIFIFDVNVETALQRIKEKRRKLDGHENAKVMSRVRHNYLAFAKTYPNCHVINAELSSHEVFKDVEKIMTAVLELKK</sequence>
<dbReference type="GO" id="GO:0006235">
    <property type="term" value="P:dTTP biosynthetic process"/>
    <property type="evidence" value="ECO:0007669"/>
    <property type="project" value="UniProtKB-UniRule"/>
</dbReference>